<dbReference type="Pfam" id="PF14117">
    <property type="entry name" value="DUF4287"/>
    <property type="match status" value="1"/>
</dbReference>
<dbReference type="EMBL" id="QZEZ01000001">
    <property type="protein sequence ID" value="RJK97930.1"/>
    <property type="molecule type" value="Genomic_DNA"/>
</dbReference>
<dbReference type="AlphaFoldDB" id="A0A3A3Z100"/>
<name>A0A3A3Z100_9ACTN</name>
<dbReference type="OrthoDB" id="3215049at2"/>
<keyword evidence="2" id="KW-1185">Reference proteome</keyword>
<sequence length="73" mass="8334">MHSEETHKQLLARIPAVTGKDLPTWLAALEAGPSLLRFDERVNWLRDEHDLPHGYASAIVHEHDLRRGQRAFG</sequence>
<dbReference type="RefSeq" id="WP_119948856.1">
    <property type="nucleotide sequence ID" value="NZ_QZEZ01000001.1"/>
</dbReference>
<dbReference type="InterPro" id="IPR025629">
    <property type="entry name" value="DUF4287"/>
</dbReference>
<evidence type="ECO:0000313" key="2">
    <source>
        <dbReference type="Proteomes" id="UP000265614"/>
    </source>
</evidence>
<accession>A0A3A3Z100</accession>
<dbReference type="Proteomes" id="UP000265614">
    <property type="component" value="Unassembled WGS sequence"/>
</dbReference>
<reference evidence="1 2" key="1">
    <citation type="submission" date="2018-09" db="EMBL/GenBank/DDBJ databases">
        <title>YIM 75000 draft genome.</title>
        <authorList>
            <person name="Tang S."/>
            <person name="Feng Y."/>
        </authorList>
    </citation>
    <scope>NUCLEOTIDE SEQUENCE [LARGE SCALE GENOMIC DNA]</scope>
    <source>
        <strain evidence="1 2">YIM 75000</strain>
    </source>
</reference>
<gene>
    <name evidence="1" type="ORF">D5H78_02905</name>
</gene>
<evidence type="ECO:0000313" key="1">
    <source>
        <dbReference type="EMBL" id="RJK97930.1"/>
    </source>
</evidence>
<protein>
    <submittedName>
        <fullName evidence="1">DUF4287 domain-containing protein</fullName>
    </submittedName>
</protein>
<proteinExistence type="predicted"/>
<organism evidence="1 2">
    <name type="scientific">Vallicoccus soli</name>
    <dbReference type="NCBI Taxonomy" id="2339232"/>
    <lineage>
        <taxon>Bacteria</taxon>
        <taxon>Bacillati</taxon>
        <taxon>Actinomycetota</taxon>
        <taxon>Actinomycetes</taxon>
        <taxon>Motilibacterales</taxon>
        <taxon>Vallicoccaceae</taxon>
        <taxon>Vallicoccus</taxon>
    </lineage>
</organism>
<comment type="caution">
    <text evidence="1">The sequence shown here is derived from an EMBL/GenBank/DDBJ whole genome shotgun (WGS) entry which is preliminary data.</text>
</comment>